<protein>
    <submittedName>
        <fullName evidence="2">Uncharacterized protein</fullName>
    </submittedName>
</protein>
<reference evidence="2 3" key="1">
    <citation type="submission" date="2017-06" db="EMBL/GenBank/DDBJ databases">
        <title>Comparative genomic analysis of Ambrosia Fusariam Clade fungi.</title>
        <authorList>
            <person name="Stajich J.E."/>
            <person name="Carrillo J."/>
            <person name="Kijimoto T."/>
            <person name="Eskalen A."/>
            <person name="O'Donnell K."/>
            <person name="Kasson M."/>
        </authorList>
    </citation>
    <scope>NUCLEOTIDE SEQUENCE [LARGE SCALE GENOMIC DNA]</scope>
    <source>
        <strain evidence="2">UCR3666</strain>
    </source>
</reference>
<comment type="caution">
    <text evidence="2">The sequence shown here is derived from an EMBL/GenBank/DDBJ whole genome shotgun (WGS) entry which is preliminary data.</text>
</comment>
<name>A0A3M2SAP8_9HYPO</name>
<feature type="region of interest" description="Disordered" evidence="1">
    <location>
        <begin position="1"/>
        <end position="35"/>
    </location>
</feature>
<evidence type="ECO:0000256" key="1">
    <source>
        <dbReference type="SAM" id="MobiDB-lite"/>
    </source>
</evidence>
<evidence type="ECO:0000313" key="2">
    <source>
        <dbReference type="EMBL" id="RMJ14235.1"/>
    </source>
</evidence>
<accession>A0A3M2SAP8</accession>
<gene>
    <name evidence="2" type="ORF">CDV36_006062</name>
</gene>
<sequence>MSLGNKDAGGTGAPSSDFEKGTVTKTKFHPQAASKDKARELLAAHNIDFNPDSPEAKRVLRKIDMRIMPMCFFVYVLMLMACTP</sequence>
<dbReference type="AlphaFoldDB" id="A0A3M2SAP8"/>
<keyword evidence="3" id="KW-1185">Reference proteome</keyword>
<dbReference type="EMBL" id="NKUJ01000089">
    <property type="protein sequence ID" value="RMJ14235.1"/>
    <property type="molecule type" value="Genomic_DNA"/>
</dbReference>
<evidence type="ECO:0000313" key="3">
    <source>
        <dbReference type="Proteomes" id="UP000277212"/>
    </source>
</evidence>
<proteinExistence type="predicted"/>
<organism evidence="2 3">
    <name type="scientific">Fusarium kuroshium</name>
    <dbReference type="NCBI Taxonomy" id="2010991"/>
    <lineage>
        <taxon>Eukaryota</taxon>
        <taxon>Fungi</taxon>
        <taxon>Dikarya</taxon>
        <taxon>Ascomycota</taxon>
        <taxon>Pezizomycotina</taxon>
        <taxon>Sordariomycetes</taxon>
        <taxon>Hypocreomycetidae</taxon>
        <taxon>Hypocreales</taxon>
        <taxon>Nectriaceae</taxon>
        <taxon>Fusarium</taxon>
        <taxon>Fusarium solani species complex</taxon>
    </lineage>
</organism>
<dbReference type="Proteomes" id="UP000277212">
    <property type="component" value="Unassembled WGS sequence"/>
</dbReference>